<proteinExistence type="predicted"/>
<dbReference type="CDD" id="cd13900">
    <property type="entry name" value="CuRO_3_Tth-MCO_like"/>
    <property type="match status" value="1"/>
</dbReference>
<dbReference type="RefSeq" id="WP_134365881.1">
    <property type="nucleotide sequence ID" value="NZ_SOFY01000084.1"/>
</dbReference>
<dbReference type="InterPro" id="IPR011707">
    <property type="entry name" value="Cu-oxidase-like_N"/>
</dbReference>
<dbReference type="PANTHER" id="PTHR11709:SF2">
    <property type="entry name" value="MULTICOPPER OXIDASE LPR1"/>
    <property type="match status" value="1"/>
</dbReference>
<evidence type="ECO:0000256" key="2">
    <source>
        <dbReference type="ARBA" id="ARBA00023002"/>
    </source>
</evidence>
<dbReference type="Pfam" id="PF07731">
    <property type="entry name" value="Cu-oxidase_2"/>
    <property type="match status" value="1"/>
</dbReference>
<reference evidence="6 7" key="1">
    <citation type="submission" date="2019-03" db="EMBL/GenBank/DDBJ databases">
        <title>Genomics of glacier-inhabiting Cryobacterium strains.</title>
        <authorList>
            <person name="Liu Q."/>
            <person name="Xin Y.-H."/>
        </authorList>
    </citation>
    <scope>NUCLEOTIDE SEQUENCE [LARGE SCALE GENOMIC DNA]</scope>
    <source>
        <strain evidence="7">TMT1-22</strain>
    </source>
</reference>
<dbReference type="AlphaFoldDB" id="A0AAQ2C417"/>
<name>A0AAQ2C417_9MICO</name>
<dbReference type="Pfam" id="PF07732">
    <property type="entry name" value="Cu-oxidase_3"/>
    <property type="match status" value="1"/>
</dbReference>
<dbReference type="EMBL" id="SOFY01000084">
    <property type="protein sequence ID" value="TFC41791.1"/>
    <property type="molecule type" value="Genomic_DNA"/>
</dbReference>
<comment type="caution">
    <text evidence="6">The sequence shown here is derived from an EMBL/GenBank/DDBJ whole genome shotgun (WGS) entry which is preliminary data.</text>
</comment>
<dbReference type="Pfam" id="PF00394">
    <property type="entry name" value="Cu-oxidase"/>
    <property type="match status" value="1"/>
</dbReference>
<evidence type="ECO:0000313" key="7">
    <source>
        <dbReference type="Proteomes" id="UP000297403"/>
    </source>
</evidence>
<feature type="domain" description="Plastocyanin-like" evidence="5">
    <location>
        <begin position="63"/>
        <end position="179"/>
    </location>
</feature>
<dbReference type="Proteomes" id="UP000297403">
    <property type="component" value="Unassembled WGS sequence"/>
</dbReference>
<dbReference type="InterPro" id="IPR045087">
    <property type="entry name" value="Cu-oxidase_fam"/>
</dbReference>
<organism evidence="6 7">
    <name type="scientific">Cryobacterium shii</name>
    <dbReference type="NCBI Taxonomy" id="1259235"/>
    <lineage>
        <taxon>Bacteria</taxon>
        <taxon>Bacillati</taxon>
        <taxon>Actinomycetota</taxon>
        <taxon>Actinomycetes</taxon>
        <taxon>Micrococcales</taxon>
        <taxon>Microbacteriaceae</taxon>
        <taxon>Cryobacterium</taxon>
    </lineage>
</organism>
<evidence type="ECO:0000259" key="5">
    <source>
        <dbReference type="Pfam" id="PF07732"/>
    </source>
</evidence>
<evidence type="ECO:0000313" key="6">
    <source>
        <dbReference type="EMBL" id="TFC41791.1"/>
    </source>
</evidence>
<dbReference type="GO" id="GO:0005507">
    <property type="term" value="F:copper ion binding"/>
    <property type="evidence" value="ECO:0007669"/>
    <property type="project" value="InterPro"/>
</dbReference>
<keyword evidence="1" id="KW-0479">Metal-binding</keyword>
<gene>
    <name evidence="6" type="ORF">E3O49_15515</name>
</gene>
<dbReference type="CDD" id="cd13853">
    <property type="entry name" value="CuRO_1_Tth-MCO_like"/>
    <property type="match status" value="1"/>
</dbReference>
<dbReference type="PANTHER" id="PTHR11709">
    <property type="entry name" value="MULTI-COPPER OXIDASE"/>
    <property type="match status" value="1"/>
</dbReference>
<evidence type="ECO:0000259" key="4">
    <source>
        <dbReference type="Pfam" id="PF07731"/>
    </source>
</evidence>
<dbReference type="InterPro" id="IPR001117">
    <property type="entry name" value="Cu-oxidase_2nd"/>
</dbReference>
<dbReference type="CDD" id="cd13881">
    <property type="entry name" value="CuRO_2_McoC_like"/>
    <property type="match status" value="1"/>
</dbReference>
<keyword evidence="2" id="KW-0560">Oxidoreductase</keyword>
<dbReference type="GO" id="GO:0016491">
    <property type="term" value="F:oxidoreductase activity"/>
    <property type="evidence" value="ECO:0007669"/>
    <property type="project" value="UniProtKB-KW"/>
</dbReference>
<evidence type="ECO:0000259" key="3">
    <source>
        <dbReference type="Pfam" id="PF00394"/>
    </source>
</evidence>
<accession>A0AAQ2C417</accession>
<dbReference type="Gene3D" id="2.60.40.420">
    <property type="entry name" value="Cupredoxins - blue copper proteins"/>
    <property type="match status" value="3"/>
</dbReference>
<dbReference type="InterPro" id="IPR011706">
    <property type="entry name" value="Cu-oxidase_C"/>
</dbReference>
<protein>
    <submittedName>
        <fullName evidence="6">Multicopper oxidase family protein</fullName>
    </submittedName>
</protein>
<feature type="domain" description="Plastocyanin-like" evidence="4">
    <location>
        <begin position="378"/>
        <end position="478"/>
    </location>
</feature>
<evidence type="ECO:0000256" key="1">
    <source>
        <dbReference type="ARBA" id="ARBA00022723"/>
    </source>
</evidence>
<feature type="domain" description="Plastocyanin-like" evidence="3">
    <location>
        <begin position="217"/>
        <end position="294"/>
    </location>
</feature>
<keyword evidence="7" id="KW-1185">Reference proteome</keyword>
<sequence>MKPLSRRNVLVLGGLGVAGTVVGGTGLLWDWNSGSSPVAGPKFVEPQLLRSANGRLQVQLEAAEGQVRIAGRQARALSYNGGLPGPTLFLRPGDRLSLSLRNGLSVATNLHVHGLHVSPEGNSDNVFVAVEAGTGFEYEYLLPENHPPGVFWYHPHHHGMVADQVFGGLYGAIVVEDPNPIPVSRERILVISDVSLDGSGRVQTVSPMDRMAGREGNLVLVNGQLTPRLNVRPLERERWRIINACVSRYLRLRLDGQHLQLLGMDSGRFASPQDVEEIVLTPGNRADLLVTTTAGASILRTLPVDRGAASGMMGGTQVASSGADLLTLNVTGAQAAAPAPVPEQTAPRDLRTATVTARRELTLAMGMGGGGMGSGMMSFTINGNPFDPSRVDVKVRGGSVEEWTLTNTSPMDHPFHLHVWPMQLIEQAGRPVKGVIWQDVVNVPANGSARVRISFDDFAGTTVYHCHILDHEDQGMMGIIEAT</sequence>
<dbReference type="InterPro" id="IPR002355">
    <property type="entry name" value="Cu_oxidase_Cu_BS"/>
</dbReference>
<dbReference type="SUPFAM" id="SSF49503">
    <property type="entry name" value="Cupredoxins"/>
    <property type="match status" value="3"/>
</dbReference>
<dbReference type="PROSITE" id="PS00080">
    <property type="entry name" value="MULTICOPPER_OXIDASE2"/>
    <property type="match status" value="1"/>
</dbReference>
<dbReference type="InterPro" id="IPR008972">
    <property type="entry name" value="Cupredoxin"/>
</dbReference>